<dbReference type="OrthoDB" id="7362982at2"/>
<accession>A0A1H0JQA2</accession>
<proteinExistence type="predicted"/>
<evidence type="ECO:0000313" key="3">
    <source>
        <dbReference type="Proteomes" id="UP000324252"/>
    </source>
</evidence>
<evidence type="ECO:0008006" key="4">
    <source>
        <dbReference type="Google" id="ProtNLM"/>
    </source>
</evidence>
<dbReference type="RefSeq" id="WP_149788947.1">
    <property type="nucleotide sequence ID" value="NZ_FNIO01000005.1"/>
</dbReference>
<organism evidence="2 3">
    <name type="scientific">Lutimaribacter pacificus</name>
    <dbReference type="NCBI Taxonomy" id="391948"/>
    <lineage>
        <taxon>Bacteria</taxon>
        <taxon>Pseudomonadati</taxon>
        <taxon>Pseudomonadota</taxon>
        <taxon>Alphaproteobacteria</taxon>
        <taxon>Rhodobacterales</taxon>
        <taxon>Roseobacteraceae</taxon>
        <taxon>Lutimaribacter</taxon>
    </lineage>
</organism>
<evidence type="ECO:0000256" key="1">
    <source>
        <dbReference type="SAM" id="SignalP"/>
    </source>
</evidence>
<dbReference type="Proteomes" id="UP000324252">
    <property type="component" value="Unassembled WGS sequence"/>
</dbReference>
<dbReference type="InterPro" id="IPR036249">
    <property type="entry name" value="Thioredoxin-like_sf"/>
</dbReference>
<dbReference type="EMBL" id="FQZZ01000003">
    <property type="protein sequence ID" value="SHK07568.1"/>
    <property type="molecule type" value="Genomic_DNA"/>
</dbReference>
<keyword evidence="1" id="KW-0732">Signal</keyword>
<feature type="chain" id="PRO_5015064755" description="Thioredoxin-like domain-containing protein" evidence="1">
    <location>
        <begin position="23"/>
        <end position="122"/>
    </location>
</feature>
<dbReference type="AlphaFoldDB" id="A0A1H0JQA2"/>
<sequence length="122" mass="13292">MITIRIAILCLAAGLAAVPALAAELIMVERDGCQYCIAWKKDIGPAYPNTEMGRYAPLRMVDISDAPPEGVEFASRVIFTPTFVLVEDGRELGRIEGHPGEDFFWGLLHRLLTGKTGYDGPG</sequence>
<evidence type="ECO:0000313" key="2">
    <source>
        <dbReference type="EMBL" id="SHK07568.1"/>
    </source>
</evidence>
<keyword evidence="3" id="KW-1185">Reference proteome</keyword>
<reference evidence="2 3" key="1">
    <citation type="submission" date="2016-11" db="EMBL/GenBank/DDBJ databases">
        <authorList>
            <person name="Varghese N."/>
            <person name="Submissions S."/>
        </authorList>
    </citation>
    <scope>NUCLEOTIDE SEQUENCE [LARGE SCALE GENOMIC DNA]</scope>
    <source>
        <strain evidence="2 3">DSM 29620</strain>
    </source>
</reference>
<dbReference type="Gene3D" id="3.40.30.10">
    <property type="entry name" value="Glutaredoxin"/>
    <property type="match status" value="1"/>
</dbReference>
<dbReference type="SUPFAM" id="SSF52833">
    <property type="entry name" value="Thioredoxin-like"/>
    <property type="match status" value="1"/>
</dbReference>
<protein>
    <recommendedName>
        <fullName evidence="4">Thioredoxin-like domain-containing protein</fullName>
    </recommendedName>
</protein>
<feature type="signal peptide" evidence="1">
    <location>
        <begin position="1"/>
        <end position="22"/>
    </location>
</feature>
<name>A0A1H0JQA2_9RHOB</name>
<gene>
    <name evidence="2" type="ORF">SAMN05444142_103171</name>
</gene>